<dbReference type="RefSeq" id="WP_017840032.1">
    <property type="nucleotide sequence ID" value="NZ_CP035467.1"/>
</dbReference>
<dbReference type="Gene3D" id="1.10.155.10">
    <property type="entry name" value="Chemotaxis receptor methyltransferase CheR, N-terminal domain"/>
    <property type="match status" value="1"/>
</dbReference>
<keyword evidence="9" id="KW-1185">Reference proteome</keyword>
<dbReference type="InterPro" id="IPR000780">
    <property type="entry name" value="CheR_MeTrfase"/>
</dbReference>
<dbReference type="PROSITE" id="PS50123">
    <property type="entry name" value="CHER"/>
    <property type="match status" value="1"/>
</dbReference>
<dbReference type="PANTHER" id="PTHR24422">
    <property type="entry name" value="CHEMOTAXIS PROTEIN METHYLTRANSFERASE"/>
    <property type="match status" value="1"/>
</dbReference>
<dbReference type="OrthoDB" id="9816309at2"/>
<dbReference type="EC" id="2.1.1.80" evidence="5"/>
<feature type="binding site" evidence="6">
    <location>
        <position position="157"/>
    </location>
    <ligand>
        <name>S-adenosyl-L-methionine</name>
        <dbReference type="ChEBI" id="CHEBI:59789"/>
    </ligand>
</feature>
<dbReference type="InterPro" id="IPR022642">
    <property type="entry name" value="CheR_C"/>
</dbReference>
<dbReference type="GO" id="GO:0008983">
    <property type="term" value="F:protein-glutamate O-methyltransferase activity"/>
    <property type="evidence" value="ECO:0007669"/>
    <property type="project" value="UniProtKB-EC"/>
</dbReference>
<dbReference type="Pfam" id="PF03705">
    <property type="entry name" value="CheR_N"/>
    <property type="match status" value="1"/>
</dbReference>
<evidence type="ECO:0000256" key="4">
    <source>
        <dbReference type="ARBA" id="ARBA00022691"/>
    </source>
</evidence>
<dbReference type="GO" id="GO:0032259">
    <property type="term" value="P:methylation"/>
    <property type="evidence" value="ECO:0007669"/>
    <property type="project" value="UniProtKB-KW"/>
</dbReference>
<dbReference type="SMART" id="SM00138">
    <property type="entry name" value="MeTrc"/>
    <property type="match status" value="1"/>
</dbReference>
<feature type="binding site" evidence="6">
    <location>
        <position position="95"/>
    </location>
    <ligand>
        <name>S-adenosyl-L-methionine</name>
        <dbReference type="ChEBI" id="CHEBI:59789"/>
    </ligand>
</feature>
<dbReference type="AlphaFoldDB" id="A0A4P9UPJ0"/>
<evidence type="ECO:0000256" key="6">
    <source>
        <dbReference type="PIRSR" id="PIRSR000410-1"/>
    </source>
</evidence>
<dbReference type="InterPro" id="IPR022641">
    <property type="entry name" value="CheR_N"/>
</dbReference>
<dbReference type="PIRSF" id="PIRSF000410">
    <property type="entry name" value="CheR"/>
    <property type="match status" value="1"/>
</dbReference>
<evidence type="ECO:0000256" key="3">
    <source>
        <dbReference type="ARBA" id="ARBA00022679"/>
    </source>
</evidence>
<evidence type="ECO:0000313" key="8">
    <source>
        <dbReference type="EMBL" id="QCW82151.1"/>
    </source>
</evidence>
<dbReference type="EMBL" id="CP035467">
    <property type="protein sequence ID" value="QCW82151.1"/>
    <property type="molecule type" value="Genomic_DNA"/>
</dbReference>
<dbReference type="InterPro" id="IPR029063">
    <property type="entry name" value="SAM-dependent_MTases_sf"/>
</dbReference>
<feature type="binding site" evidence="6">
    <location>
        <begin position="215"/>
        <end position="216"/>
    </location>
    <ligand>
        <name>S-adenosyl-L-methionine</name>
        <dbReference type="ChEBI" id="CHEBI:59789"/>
    </ligand>
</feature>
<keyword evidence="3 5" id="KW-0808">Transferase</keyword>
<organism evidence="8 9">
    <name type="scientific">Methylotuvimicrobium buryatense</name>
    <name type="common">Methylomicrobium buryatense</name>
    <dbReference type="NCBI Taxonomy" id="95641"/>
    <lineage>
        <taxon>Bacteria</taxon>
        <taxon>Pseudomonadati</taxon>
        <taxon>Pseudomonadota</taxon>
        <taxon>Gammaproteobacteria</taxon>
        <taxon>Methylococcales</taxon>
        <taxon>Methylococcaceae</taxon>
        <taxon>Methylotuvimicrobium</taxon>
    </lineage>
</organism>
<dbReference type="PRINTS" id="PR00996">
    <property type="entry name" value="CHERMTFRASE"/>
</dbReference>
<gene>
    <name evidence="8" type="ORF">EQU24_07760</name>
</gene>
<protein>
    <recommendedName>
        <fullName evidence="5">Chemotaxis protein methyltransferase</fullName>
        <ecNumber evidence="5">2.1.1.80</ecNumber>
    </recommendedName>
</protein>
<dbReference type="InterPro" id="IPR036804">
    <property type="entry name" value="CheR_N_sf"/>
</dbReference>
<proteinExistence type="predicted"/>
<sequence>MSVPPRQEPSSLQQFREFEYTRADFDRLRALSNKHSGILVPDDKFDMFYSRLTKRIRALRLNSFKEYCQLLEDGSTQEFTNFINSITTNLTAFFRENHHFDYLKKTVIPELIKKNQTSRQIRAWSAGCSTGEEAYSIAMTLLENLPAGWTAKILATDIDTQVLDIAANGVYELNRINGIPEEHLKRWFKKGTGSQINKVKVKPELRQMITFKQLNLMQDWPIKIPFDFIFCRNVFIYFDRETKKTLAAKYSNLLTIDSCLFIGHSESLQQVADQFELIGNTIYRKVG</sequence>
<feature type="binding site" evidence="6">
    <location>
        <begin position="232"/>
        <end position="233"/>
    </location>
    <ligand>
        <name>S-adenosyl-L-methionine</name>
        <dbReference type="ChEBI" id="CHEBI:59789"/>
    </ligand>
</feature>
<dbReference type="Gene3D" id="3.40.50.150">
    <property type="entry name" value="Vaccinia Virus protein VP39"/>
    <property type="match status" value="1"/>
</dbReference>
<evidence type="ECO:0000259" key="7">
    <source>
        <dbReference type="PROSITE" id="PS50123"/>
    </source>
</evidence>
<keyword evidence="2 5" id="KW-0489">Methyltransferase</keyword>
<evidence type="ECO:0000256" key="1">
    <source>
        <dbReference type="ARBA" id="ARBA00001541"/>
    </source>
</evidence>
<evidence type="ECO:0000313" key="9">
    <source>
        <dbReference type="Proteomes" id="UP000305881"/>
    </source>
</evidence>
<dbReference type="InterPro" id="IPR050903">
    <property type="entry name" value="Bact_Chemotaxis_MeTrfase"/>
</dbReference>
<feature type="binding site" evidence="6">
    <location>
        <position position="91"/>
    </location>
    <ligand>
        <name>S-adenosyl-L-methionine</name>
        <dbReference type="ChEBI" id="CHEBI:59789"/>
    </ligand>
</feature>
<dbReference type="Pfam" id="PF01739">
    <property type="entry name" value="CheR"/>
    <property type="match status" value="1"/>
</dbReference>
<name>A0A4P9UPJ0_METBY</name>
<dbReference type="KEGG" id="mbur:EQU24_07760"/>
<keyword evidence="4 5" id="KW-0949">S-adenosyl-L-methionine</keyword>
<dbReference type="SUPFAM" id="SSF47757">
    <property type="entry name" value="Chemotaxis receptor methyltransferase CheR, N-terminal domain"/>
    <property type="match status" value="1"/>
</dbReference>
<evidence type="ECO:0000256" key="5">
    <source>
        <dbReference type="PIRNR" id="PIRNR000410"/>
    </source>
</evidence>
<reference evidence="9" key="1">
    <citation type="journal article" date="2019" name="J. Bacteriol.">
        <title>A Mutagenic Screen Identifies a TonB-Dependent Receptor Required for the Lanthanide Metal Switch in the Type I Methanotroph 'Methylotuvimicrobium buryatense' 5GB1C.</title>
        <authorList>
            <person name="Groom J.D."/>
            <person name="Ford S.M."/>
            <person name="Pesesky M.W."/>
            <person name="Lidstrom M.E."/>
        </authorList>
    </citation>
    <scope>NUCLEOTIDE SEQUENCE [LARGE SCALE GENOMIC DNA]</scope>
    <source>
        <strain evidence="9">5GB1C</strain>
    </source>
</reference>
<dbReference type="SUPFAM" id="SSF53335">
    <property type="entry name" value="S-adenosyl-L-methionine-dependent methyltransferases"/>
    <property type="match status" value="1"/>
</dbReference>
<evidence type="ECO:0000256" key="2">
    <source>
        <dbReference type="ARBA" id="ARBA00022603"/>
    </source>
</evidence>
<accession>A0A4P9UPJ0</accession>
<dbReference type="STRING" id="675511.GCA_000341735_01474"/>
<dbReference type="PANTHER" id="PTHR24422:SF19">
    <property type="entry name" value="CHEMOTAXIS PROTEIN METHYLTRANSFERASE"/>
    <property type="match status" value="1"/>
</dbReference>
<dbReference type="InterPro" id="IPR026024">
    <property type="entry name" value="Chemotaxis_MeTrfase_CheR"/>
</dbReference>
<comment type="function">
    <text evidence="5">Methylation of the membrane-bound methyl-accepting chemotaxis proteins (MCP) to form gamma-glutamyl methyl ester residues in MCP.</text>
</comment>
<feature type="domain" description="CheR-type methyltransferase" evidence="7">
    <location>
        <begin position="13"/>
        <end position="287"/>
    </location>
</feature>
<feature type="binding site" evidence="6">
    <location>
        <position position="89"/>
    </location>
    <ligand>
        <name>S-adenosyl-L-methionine</name>
        <dbReference type="ChEBI" id="CHEBI:59789"/>
    </ligand>
</feature>
<feature type="binding site" evidence="6">
    <location>
        <position position="133"/>
    </location>
    <ligand>
        <name>S-adenosyl-L-methionine</name>
        <dbReference type="ChEBI" id="CHEBI:59789"/>
    </ligand>
</feature>
<dbReference type="Proteomes" id="UP000305881">
    <property type="component" value="Chromosome"/>
</dbReference>
<comment type="catalytic activity">
    <reaction evidence="1 5">
        <text>L-glutamyl-[protein] + S-adenosyl-L-methionine = [protein]-L-glutamate 5-O-methyl ester + S-adenosyl-L-homocysteine</text>
        <dbReference type="Rhea" id="RHEA:24452"/>
        <dbReference type="Rhea" id="RHEA-COMP:10208"/>
        <dbReference type="Rhea" id="RHEA-COMP:10311"/>
        <dbReference type="ChEBI" id="CHEBI:29973"/>
        <dbReference type="ChEBI" id="CHEBI:57856"/>
        <dbReference type="ChEBI" id="CHEBI:59789"/>
        <dbReference type="ChEBI" id="CHEBI:82795"/>
        <dbReference type="EC" id="2.1.1.80"/>
    </reaction>
</comment>